<dbReference type="AlphaFoldDB" id="A0A9P7C2J8"/>
<dbReference type="Proteomes" id="UP000740926">
    <property type="component" value="Unassembled WGS sequence"/>
</dbReference>
<dbReference type="EMBL" id="JAANIU010009613">
    <property type="protein sequence ID" value="KAG1532869.1"/>
    <property type="molecule type" value="Genomic_DNA"/>
</dbReference>
<sequence>MLAVVEAALCGKCFDIGEAALGQRFFAGRFQLAHAGGVDQAGTGRQRHQRAMGGGVAATRVVGAHRIGLHPLLAKQGVGQRGFAGTGRTDQHHRAARAQPGLQHGDAVGIQAVDRMQRDALHLQFFQHRQCVFAVFGLVGLGQHHHRFGTTAANQQQTMNTVSMLAAITCWW</sequence>
<evidence type="ECO:0000313" key="2">
    <source>
        <dbReference type="Proteomes" id="UP000740926"/>
    </source>
</evidence>
<comment type="caution">
    <text evidence="1">The sequence shown here is derived from an EMBL/GenBank/DDBJ whole genome shotgun (WGS) entry which is preliminary data.</text>
</comment>
<organism evidence="1 2">
    <name type="scientific">Rhizopus delemar</name>
    <dbReference type="NCBI Taxonomy" id="936053"/>
    <lineage>
        <taxon>Eukaryota</taxon>
        <taxon>Fungi</taxon>
        <taxon>Fungi incertae sedis</taxon>
        <taxon>Mucoromycota</taxon>
        <taxon>Mucoromycotina</taxon>
        <taxon>Mucoromycetes</taxon>
        <taxon>Mucorales</taxon>
        <taxon>Mucorineae</taxon>
        <taxon>Rhizopodaceae</taxon>
        <taxon>Rhizopus</taxon>
    </lineage>
</organism>
<name>A0A9P7C2J8_9FUNG</name>
<proteinExistence type="predicted"/>
<accession>A0A9P7C2J8</accession>
<reference evidence="1 2" key="1">
    <citation type="journal article" date="2020" name="Microb. Genom.">
        <title>Genetic diversity of clinical and environmental Mucorales isolates obtained from an investigation of mucormycosis cases among solid organ transplant recipients.</title>
        <authorList>
            <person name="Nguyen M.H."/>
            <person name="Kaul D."/>
            <person name="Muto C."/>
            <person name="Cheng S.J."/>
            <person name="Richter R.A."/>
            <person name="Bruno V.M."/>
            <person name="Liu G."/>
            <person name="Beyhan S."/>
            <person name="Sundermann A.J."/>
            <person name="Mounaud S."/>
            <person name="Pasculle A.W."/>
            <person name="Nierman W.C."/>
            <person name="Driscoll E."/>
            <person name="Cumbie R."/>
            <person name="Clancy C.J."/>
            <person name="Dupont C.L."/>
        </authorList>
    </citation>
    <scope>NUCLEOTIDE SEQUENCE [LARGE SCALE GENOMIC DNA]</scope>
    <source>
        <strain evidence="1 2">GL24</strain>
    </source>
</reference>
<gene>
    <name evidence="1" type="ORF">G6F50_016066</name>
</gene>
<evidence type="ECO:0000313" key="1">
    <source>
        <dbReference type="EMBL" id="KAG1532869.1"/>
    </source>
</evidence>
<protein>
    <submittedName>
        <fullName evidence="1">Uncharacterized protein</fullName>
    </submittedName>
</protein>
<keyword evidence="2" id="KW-1185">Reference proteome</keyword>